<evidence type="ECO:0000313" key="2">
    <source>
        <dbReference type="EMBL" id="PVA08529.1"/>
    </source>
</evidence>
<dbReference type="InterPro" id="IPR016071">
    <property type="entry name" value="Staphylococal_nuclease_OB-fold"/>
</dbReference>
<comment type="caution">
    <text evidence="2">The sequence shown here is derived from an EMBL/GenBank/DDBJ whole genome shotgun (WGS) entry which is preliminary data.</text>
</comment>
<dbReference type="PROSITE" id="PS50830">
    <property type="entry name" value="TNASE_3"/>
    <property type="match status" value="1"/>
</dbReference>
<evidence type="ECO:0000259" key="1">
    <source>
        <dbReference type="PROSITE" id="PS50830"/>
    </source>
</evidence>
<dbReference type="Pfam" id="PF00565">
    <property type="entry name" value="SNase"/>
    <property type="match status" value="1"/>
</dbReference>
<dbReference type="SMART" id="SM00318">
    <property type="entry name" value="SNc"/>
    <property type="match status" value="1"/>
</dbReference>
<keyword evidence="3" id="KW-1185">Reference proteome</keyword>
<dbReference type="OrthoDB" id="9805504at2"/>
<evidence type="ECO:0000313" key="3">
    <source>
        <dbReference type="Proteomes" id="UP000244446"/>
    </source>
</evidence>
<organism evidence="2 3">
    <name type="scientific">Pelagivirga sediminicola</name>
    <dbReference type="NCBI Taxonomy" id="2170575"/>
    <lineage>
        <taxon>Bacteria</taxon>
        <taxon>Pseudomonadati</taxon>
        <taxon>Pseudomonadota</taxon>
        <taxon>Alphaproteobacteria</taxon>
        <taxon>Rhodobacterales</taxon>
        <taxon>Paracoccaceae</taxon>
        <taxon>Pelagivirga</taxon>
    </lineage>
</organism>
<proteinExistence type="predicted"/>
<dbReference type="PANTHER" id="PTHR12302:SF26">
    <property type="entry name" value="BLR1266 PROTEIN"/>
    <property type="match status" value="1"/>
</dbReference>
<dbReference type="EMBL" id="QCYH01000031">
    <property type="protein sequence ID" value="PVA08529.1"/>
    <property type="molecule type" value="Genomic_DNA"/>
</dbReference>
<protein>
    <submittedName>
        <fullName evidence="2">Nuclease</fullName>
    </submittedName>
</protein>
<dbReference type="SUPFAM" id="SSF50199">
    <property type="entry name" value="Staphylococcal nuclease"/>
    <property type="match status" value="1"/>
</dbReference>
<gene>
    <name evidence="2" type="ORF">DC366_18800</name>
</gene>
<dbReference type="Gene3D" id="2.40.50.90">
    <property type="match status" value="1"/>
</dbReference>
<sequence length="226" mass="25037">MAASAARISGAAMVSDGDTVTIRGARIRLHGIDAPETDQVCLSGTGKTYACGIAARDALIRLIEGRSLNCTGNEVDVYERRLMTCFVGKTNINAAMASDGWALAFRRYSNIYVDQEHEARRRQSGLWSGAFIAPWDWRSRDQQTEILGALTVPLDAQKKLIPQPFKSASPNTGCQIKGNISSKGVRIYHMPGQKHYDKTRISEGKGERWFCTEREAQASGWRRARN</sequence>
<dbReference type="InterPro" id="IPR035437">
    <property type="entry name" value="SNase_OB-fold_sf"/>
</dbReference>
<dbReference type="AlphaFoldDB" id="A0A2T7G276"/>
<name>A0A2T7G276_9RHOB</name>
<feature type="domain" description="TNase-like" evidence="1">
    <location>
        <begin position="5"/>
        <end position="129"/>
    </location>
</feature>
<dbReference type="Proteomes" id="UP000244446">
    <property type="component" value="Unassembled WGS sequence"/>
</dbReference>
<accession>A0A2T7G276</accession>
<dbReference type="PANTHER" id="PTHR12302">
    <property type="entry name" value="EBNA2 BINDING PROTEIN P100"/>
    <property type="match status" value="1"/>
</dbReference>
<reference evidence="2 3" key="1">
    <citation type="submission" date="2018-04" db="EMBL/GenBank/DDBJ databases">
        <title>Pelagivirga bohaiensis gen. nov., sp. nov., a bacterium isolated from the Bohai Sea.</title>
        <authorList>
            <person name="Ji X."/>
        </authorList>
    </citation>
    <scope>NUCLEOTIDE SEQUENCE [LARGE SCALE GENOMIC DNA]</scope>
    <source>
        <strain evidence="2 3">BH-SD19</strain>
    </source>
</reference>